<dbReference type="Pfam" id="PF00903">
    <property type="entry name" value="Glyoxalase"/>
    <property type="match status" value="1"/>
</dbReference>
<dbReference type="InterPro" id="IPR004360">
    <property type="entry name" value="Glyas_Fos-R_dOase_dom"/>
</dbReference>
<dbReference type="RefSeq" id="WP_338222409.1">
    <property type="nucleotide sequence ID" value="NZ_BTPD01000001.1"/>
</dbReference>
<accession>A0ABQ6PI59</accession>
<reference evidence="2 3" key="1">
    <citation type="submission" date="2023-08" db="EMBL/GenBank/DDBJ databases">
        <title>Draft genome sequence of Algoriphagus confluentis.</title>
        <authorList>
            <person name="Takatani N."/>
            <person name="Hosokawa M."/>
            <person name="Sawabe T."/>
        </authorList>
    </citation>
    <scope>NUCLEOTIDE SEQUENCE [LARGE SCALE GENOMIC DNA]</scope>
    <source>
        <strain evidence="2 3">NBRC 111222</strain>
    </source>
</reference>
<dbReference type="Proteomes" id="UP001338309">
    <property type="component" value="Unassembled WGS sequence"/>
</dbReference>
<dbReference type="PROSITE" id="PS51819">
    <property type="entry name" value="VOC"/>
    <property type="match status" value="1"/>
</dbReference>
<proteinExistence type="predicted"/>
<dbReference type="SUPFAM" id="SSF54593">
    <property type="entry name" value="Glyoxalase/Bleomycin resistance protein/Dihydroxybiphenyl dioxygenase"/>
    <property type="match status" value="2"/>
</dbReference>
<organism evidence="2 3">
    <name type="scientific">Algoriphagus confluentis</name>
    <dbReference type="NCBI Taxonomy" id="1697556"/>
    <lineage>
        <taxon>Bacteria</taxon>
        <taxon>Pseudomonadati</taxon>
        <taxon>Bacteroidota</taxon>
        <taxon>Cytophagia</taxon>
        <taxon>Cytophagales</taxon>
        <taxon>Cyclobacteriaceae</taxon>
        <taxon>Algoriphagus</taxon>
    </lineage>
</organism>
<dbReference type="InterPro" id="IPR037523">
    <property type="entry name" value="VOC_core"/>
</dbReference>
<feature type="domain" description="VOC" evidence="1">
    <location>
        <begin position="10"/>
        <end position="150"/>
    </location>
</feature>
<keyword evidence="3" id="KW-1185">Reference proteome</keyword>
<evidence type="ECO:0000259" key="1">
    <source>
        <dbReference type="PROSITE" id="PS51819"/>
    </source>
</evidence>
<name>A0ABQ6PI59_9BACT</name>
<protein>
    <recommendedName>
        <fullName evidence="1">VOC domain-containing protein</fullName>
    </recommendedName>
</protein>
<dbReference type="Gene3D" id="3.10.180.10">
    <property type="entry name" value="2,3-Dihydroxybiphenyl 1,2-Dioxygenase, domain 1"/>
    <property type="match status" value="2"/>
</dbReference>
<dbReference type="EMBL" id="BTPD01000001">
    <property type="protein sequence ID" value="GMQ27599.1"/>
    <property type="molecule type" value="Genomic_DNA"/>
</dbReference>
<sequence>MGDFGYQLNGIQQVGIGVINLEESWKWYRKAFGMDVPIFQDKAEAYLMKGYTGGEVHSRHAVLAMNMQGGGGFEIWQFTSRKPTAYQGKTSWGDLGIFAVKIRSRDVLKSKAWLLECGAEVVTPLLTHPDSTRSFFIRDPFANLFEIRESESWFRSGKSLHGGVLGVCIGVSDLQESLNLYQDILGFCDQVYLEKDYQAKWENNIGTSSRTLLEMKGLNPGAFGALLCKAQVELVQLDQKPTCRIFQDRYWGDLGFIHCCLDVNGMHDLKAKAQLAGYPFTVDSEDSFDMGTASGHFCYLEDRDSTLIEMVETHKVPIFEKFNWYIHLKSRDHRKNLPSFLVRMLAINRVKD</sequence>
<gene>
    <name evidence="2" type="ORF">Aconfl_02410</name>
</gene>
<dbReference type="InterPro" id="IPR029068">
    <property type="entry name" value="Glyas_Bleomycin-R_OHBP_Dase"/>
</dbReference>
<evidence type="ECO:0000313" key="2">
    <source>
        <dbReference type="EMBL" id="GMQ27599.1"/>
    </source>
</evidence>
<dbReference type="CDD" id="cd06587">
    <property type="entry name" value="VOC"/>
    <property type="match status" value="2"/>
</dbReference>
<comment type="caution">
    <text evidence="2">The sequence shown here is derived from an EMBL/GenBank/DDBJ whole genome shotgun (WGS) entry which is preliminary data.</text>
</comment>
<evidence type="ECO:0000313" key="3">
    <source>
        <dbReference type="Proteomes" id="UP001338309"/>
    </source>
</evidence>